<feature type="compositionally biased region" description="Gly residues" evidence="4">
    <location>
        <begin position="7"/>
        <end position="19"/>
    </location>
</feature>
<keyword evidence="3" id="KW-0186">Copper</keyword>
<keyword evidence="2" id="KW-0732">Signal</keyword>
<dbReference type="RefSeq" id="WP_114664601.1">
    <property type="nucleotide sequence ID" value="NZ_CP031194.1"/>
</dbReference>
<keyword evidence="5" id="KW-1133">Transmembrane helix</keyword>
<name>A0A345HZD7_9ACTN</name>
<dbReference type="KEGG" id="spad:DVK44_34865"/>
<dbReference type="AlphaFoldDB" id="A0A345HZD7"/>
<dbReference type="InterPro" id="IPR010928">
    <property type="entry name" value="MelC1"/>
</dbReference>
<dbReference type="Pfam" id="PF06236">
    <property type="entry name" value="MelC1"/>
    <property type="match status" value="1"/>
</dbReference>
<dbReference type="GO" id="GO:0042438">
    <property type="term" value="P:melanin biosynthetic process"/>
    <property type="evidence" value="ECO:0007669"/>
    <property type="project" value="InterPro"/>
</dbReference>
<dbReference type="Gene3D" id="3.30.1880.10">
    <property type="entry name" value="protein ne1242 domain like"/>
    <property type="match status" value="1"/>
</dbReference>
<accession>A0A345HZD7</accession>
<comment type="similarity">
    <text evidence="1">Belongs to the melC1 family.</text>
</comment>
<dbReference type="PROSITE" id="PS51318">
    <property type="entry name" value="TAT"/>
    <property type="match status" value="1"/>
</dbReference>
<organism evidence="6 7">
    <name type="scientific">Streptomyces paludis</name>
    <dbReference type="NCBI Taxonomy" id="2282738"/>
    <lineage>
        <taxon>Bacteria</taxon>
        <taxon>Bacillati</taxon>
        <taxon>Actinomycetota</taxon>
        <taxon>Actinomycetes</taxon>
        <taxon>Kitasatosporales</taxon>
        <taxon>Streptomycetaceae</taxon>
        <taxon>Streptomyces</taxon>
    </lineage>
</organism>
<evidence type="ECO:0000256" key="5">
    <source>
        <dbReference type="SAM" id="Phobius"/>
    </source>
</evidence>
<evidence type="ECO:0000256" key="3">
    <source>
        <dbReference type="ARBA" id="ARBA00023008"/>
    </source>
</evidence>
<evidence type="ECO:0000256" key="2">
    <source>
        <dbReference type="ARBA" id="ARBA00022729"/>
    </source>
</evidence>
<keyword evidence="7" id="KW-1185">Reference proteome</keyword>
<dbReference type="OrthoDB" id="3405860at2"/>
<sequence>MTDGSWTGPGDGRGHGAGSTGATVRDRTRRRFLRALFALGVVTGTTAALTPILRAGRSGDGHGARPVADEMYRGRHIRILAGDPAPGSLPDIRIDGRPLHVMRRADGSYLSAVNHYEPFPTPIEAARAAVDDLRGAQLAGAVPAHHI</sequence>
<feature type="region of interest" description="Disordered" evidence="4">
    <location>
        <begin position="1"/>
        <end position="25"/>
    </location>
</feature>
<dbReference type="EMBL" id="CP031194">
    <property type="protein sequence ID" value="AXG82061.1"/>
    <property type="molecule type" value="Genomic_DNA"/>
</dbReference>
<dbReference type="InterPro" id="IPR023199">
    <property type="entry name" value="GriE/MELC1_sf"/>
</dbReference>
<protein>
    <recommendedName>
        <fullName evidence="8">Tyrosinase</fullName>
    </recommendedName>
</protein>
<evidence type="ECO:0000256" key="4">
    <source>
        <dbReference type="SAM" id="MobiDB-lite"/>
    </source>
</evidence>
<evidence type="ECO:0000256" key="1">
    <source>
        <dbReference type="ARBA" id="ARBA00009871"/>
    </source>
</evidence>
<reference evidence="7" key="1">
    <citation type="submission" date="2018-07" db="EMBL/GenBank/DDBJ databases">
        <authorList>
            <person name="Zhao J."/>
        </authorList>
    </citation>
    <scope>NUCLEOTIDE SEQUENCE [LARGE SCALE GENOMIC DNA]</scope>
    <source>
        <strain evidence="7">GSSD-12</strain>
    </source>
</reference>
<dbReference type="InterPro" id="IPR006311">
    <property type="entry name" value="TAT_signal"/>
</dbReference>
<keyword evidence="5" id="KW-0472">Membrane</keyword>
<evidence type="ECO:0000313" key="7">
    <source>
        <dbReference type="Proteomes" id="UP000253868"/>
    </source>
</evidence>
<dbReference type="GO" id="GO:0005507">
    <property type="term" value="F:copper ion binding"/>
    <property type="evidence" value="ECO:0007669"/>
    <property type="project" value="InterPro"/>
</dbReference>
<dbReference type="Proteomes" id="UP000253868">
    <property type="component" value="Chromosome"/>
</dbReference>
<feature type="transmembrane region" description="Helical" evidence="5">
    <location>
        <begin position="32"/>
        <end position="53"/>
    </location>
</feature>
<evidence type="ECO:0000313" key="6">
    <source>
        <dbReference type="EMBL" id="AXG82061.1"/>
    </source>
</evidence>
<proteinExistence type="inferred from homology"/>
<gene>
    <name evidence="6" type="ORF">DVK44_34865</name>
</gene>
<evidence type="ECO:0008006" key="8">
    <source>
        <dbReference type="Google" id="ProtNLM"/>
    </source>
</evidence>
<keyword evidence="5" id="KW-0812">Transmembrane</keyword>